<proteinExistence type="predicted"/>
<comment type="caution">
    <text evidence="1">The sequence shown here is derived from an EMBL/GenBank/DDBJ whole genome shotgun (WGS) entry which is preliminary data.</text>
</comment>
<evidence type="ECO:0000313" key="1">
    <source>
        <dbReference type="EMBL" id="KAK4105817.1"/>
    </source>
</evidence>
<sequence>MSTPFRTPTRRSTQDSWDIISEPTFTRTRTPQLNGDNISSNRVANTYASDGSSVSLIGRSEAYLDMADAIEPAYDPAHIPPSNVESTSSEETTVTGGTVTNLNNPAPAPTPCRAEPPAAVCQQLTLQNMEFFQRELTQCWTHTLSGWIEGAGMGDRLVRNMSFGSVLTAANTSQASGSTAATAGVDWYVVPAPATANEDVAAVGPGASMS</sequence>
<reference evidence="1" key="1">
    <citation type="journal article" date="2023" name="Mol. Phylogenet. Evol.">
        <title>Genome-scale phylogeny and comparative genomics of the fungal order Sordariales.</title>
        <authorList>
            <person name="Hensen N."/>
            <person name="Bonometti L."/>
            <person name="Westerberg I."/>
            <person name="Brannstrom I.O."/>
            <person name="Guillou S."/>
            <person name="Cros-Aarteil S."/>
            <person name="Calhoun S."/>
            <person name="Haridas S."/>
            <person name="Kuo A."/>
            <person name="Mondo S."/>
            <person name="Pangilinan J."/>
            <person name="Riley R."/>
            <person name="LaButti K."/>
            <person name="Andreopoulos B."/>
            <person name="Lipzen A."/>
            <person name="Chen C."/>
            <person name="Yan M."/>
            <person name="Daum C."/>
            <person name="Ng V."/>
            <person name="Clum A."/>
            <person name="Steindorff A."/>
            <person name="Ohm R.A."/>
            <person name="Martin F."/>
            <person name="Silar P."/>
            <person name="Natvig D.O."/>
            <person name="Lalanne C."/>
            <person name="Gautier V."/>
            <person name="Ament-Velasquez S.L."/>
            <person name="Kruys A."/>
            <person name="Hutchinson M.I."/>
            <person name="Powell A.J."/>
            <person name="Barry K."/>
            <person name="Miller A.N."/>
            <person name="Grigoriev I.V."/>
            <person name="Debuchy R."/>
            <person name="Gladieux P."/>
            <person name="Hiltunen Thoren M."/>
            <person name="Johannesson H."/>
        </authorList>
    </citation>
    <scope>NUCLEOTIDE SEQUENCE</scope>
    <source>
        <strain evidence="1">CBS 757.83</strain>
    </source>
</reference>
<name>A0AAN6QEN6_9PEZI</name>
<organism evidence="1 2">
    <name type="scientific">Parathielavia hyrcaniae</name>
    <dbReference type="NCBI Taxonomy" id="113614"/>
    <lineage>
        <taxon>Eukaryota</taxon>
        <taxon>Fungi</taxon>
        <taxon>Dikarya</taxon>
        <taxon>Ascomycota</taxon>
        <taxon>Pezizomycotina</taxon>
        <taxon>Sordariomycetes</taxon>
        <taxon>Sordariomycetidae</taxon>
        <taxon>Sordariales</taxon>
        <taxon>Chaetomiaceae</taxon>
        <taxon>Parathielavia</taxon>
    </lineage>
</organism>
<dbReference type="Proteomes" id="UP001305647">
    <property type="component" value="Unassembled WGS sequence"/>
</dbReference>
<gene>
    <name evidence="1" type="ORF">N658DRAFT_483229</name>
</gene>
<evidence type="ECO:0000313" key="2">
    <source>
        <dbReference type="Proteomes" id="UP001305647"/>
    </source>
</evidence>
<accession>A0AAN6QEN6</accession>
<protein>
    <submittedName>
        <fullName evidence="1">Uncharacterized protein</fullName>
    </submittedName>
</protein>
<dbReference type="EMBL" id="MU863625">
    <property type="protein sequence ID" value="KAK4105817.1"/>
    <property type="molecule type" value="Genomic_DNA"/>
</dbReference>
<reference evidence="1" key="2">
    <citation type="submission" date="2023-05" db="EMBL/GenBank/DDBJ databases">
        <authorList>
            <consortium name="Lawrence Berkeley National Laboratory"/>
            <person name="Steindorff A."/>
            <person name="Hensen N."/>
            <person name="Bonometti L."/>
            <person name="Westerberg I."/>
            <person name="Brannstrom I.O."/>
            <person name="Guillou S."/>
            <person name="Cros-Aarteil S."/>
            <person name="Calhoun S."/>
            <person name="Haridas S."/>
            <person name="Kuo A."/>
            <person name="Mondo S."/>
            <person name="Pangilinan J."/>
            <person name="Riley R."/>
            <person name="Labutti K."/>
            <person name="Andreopoulos B."/>
            <person name="Lipzen A."/>
            <person name="Chen C."/>
            <person name="Yanf M."/>
            <person name="Daum C."/>
            <person name="Ng V."/>
            <person name="Clum A."/>
            <person name="Ohm R."/>
            <person name="Martin F."/>
            <person name="Silar P."/>
            <person name="Natvig D."/>
            <person name="Lalanne C."/>
            <person name="Gautier V."/>
            <person name="Ament-Velasquez S.L."/>
            <person name="Kruys A."/>
            <person name="Hutchinson M.I."/>
            <person name="Powell A.J."/>
            <person name="Barry K."/>
            <person name="Miller A.N."/>
            <person name="Grigoriev I.V."/>
            <person name="Debuchy R."/>
            <person name="Gladieux P."/>
            <person name="Thoren M.H."/>
            <person name="Johannesson H."/>
        </authorList>
    </citation>
    <scope>NUCLEOTIDE SEQUENCE</scope>
    <source>
        <strain evidence="1">CBS 757.83</strain>
    </source>
</reference>
<dbReference type="AlphaFoldDB" id="A0AAN6QEN6"/>
<keyword evidence="2" id="KW-1185">Reference proteome</keyword>